<dbReference type="CDD" id="cd00340">
    <property type="entry name" value="GSH_Peroxidase"/>
    <property type="match status" value="1"/>
</dbReference>
<evidence type="ECO:0000256" key="2">
    <source>
        <dbReference type="ARBA" id="ARBA00022559"/>
    </source>
</evidence>
<dbReference type="InterPro" id="IPR013766">
    <property type="entry name" value="Thioredoxin_domain"/>
</dbReference>
<dbReference type="AlphaFoldDB" id="A0AAJ4ZEX5"/>
<evidence type="ECO:0000256" key="5">
    <source>
        <dbReference type="SAM" id="MobiDB-lite"/>
    </source>
</evidence>
<comment type="caution">
    <text evidence="7">The sequence shown here is derived from an EMBL/GenBank/DDBJ whole genome shotgun (WGS) entry which is preliminary data.</text>
</comment>
<feature type="domain" description="Thioredoxin" evidence="6">
    <location>
        <begin position="72"/>
        <end position="234"/>
    </location>
</feature>
<keyword evidence="3 4" id="KW-0560">Oxidoreductase</keyword>
<dbReference type="EMBL" id="UGSJ01000001">
    <property type="protein sequence ID" value="SUA92041.1"/>
    <property type="molecule type" value="Genomic_DNA"/>
</dbReference>
<dbReference type="InterPro" id="IPR029759">
    <property type="entry name" value="GPX_AS"/>
</dbReference>
<dbReference type="FunFam" id="3.40.30.10:FF:000010">
    <property type="entry name" value="Glutathione peroxidase"/>
    <property type="match status" value="1"/>
</dbReference>
<dbReference type="PROSITE" id="PS00763">
    <property type="entry name" value="GLUTATHIONE_PEROXID_2"/>
    <property type="match status" value="1"/>
</dbReference>
<reference evidence="7 8" key="1">
    <citation type="submission" date="2018-06" db="EMBL/GenBank/DDBJ databases">
        <authorList>
            <consortium name="Pathogen Informatics"/>
            <person name="Doyle S."/>
        </authorList>
    </citation>
    <scope>NUCLEOTIDE SEQUENCE [LARGE SCALE GENOMIC DNA]</scope>
    <source>
        <strain evidence="7 8">NCTC13159</strain>
    </source>
</reference>
<proteinExistence type="inferred from homology"/>
<dbReference type="PANTHER" id="PTHR11592">
    <property type="entry name" value="GLUTATHIONE PEROXIDASE"/>
    <property type="match status" value="1"/>
</dbReference>
<dbReference type="PRINTS" id="PR01011">
    <property type="entry name" value="GLUTPROXDASE"/>
</dbReference>
<dbReference type="PROSITE" id="PS51355">
    <property type="entry name" value="GLUTATHIONE_PEROXID_3"/>
    <property type="match status" value="1"/>
</dbReference>
<dbReference type="InterPro" id="IPR000889">
    <property type="entry name" value="Glutathione_peroxidase"/>
</dbReference>
<keyword evidence="2 4" id="KW-0575">Peroxidase</keyword>
<evidence type="ECO:0000256" key="4">
    <source>
        <dbReference type="RuleBase" id="RU000499"/>
    </source>
</evidence>
<feature type="region of interest" description="Disordered" evidence="5">
    <location>
        <begin position="1"/>
        <end position="22"/>
    </location>
</feature>
<evidence type="ECO:0000313" key="7">
    <source>
        <dbReference type="EMBL" id="SUA92041.1"/>
    </source>
</evidence>
<comment type="similarity">
    <text evidence="1 4">Belongs to the glutathione peroxidase family.</text>
</comment>
<dbReference type="SUPFAM" id="SSF52833">
    <property type="entry name" value="Thioredoxin-like"/>
    <property type="match status" value="1"/>
</dbReference>
<dbReference type="PROSITE" id="PS51352">
    <property type="entry name" value="THIOREDOXIN_2"/>
    <property type="match status" value="1"/>
</dbReference>
<dbReference type="PANTHER" id="PTHR11592:SF78">
    <property type="entry name" value="GLUTATHIONE PEROXIDASE"/>
    <property type="match status" value="1"/>
</dbReference>
<dbReference type="Gene3D" id="3.40.30.10">
    <property type="entry name" value="Glutaredoxin"/>
    <property type="match status" value="1"/>
</dbReference>
<name>A0AAJ4ZEX5_PANPU</name>
<dbReference type="PROSITE" id="PS00460">
    <property type="entry name" value="GLUTATHIONE_PEROXID_1"/>
    <property type="match status" value="1"/>
</dbReference>
<evidence type="ECO:0000259" key="6">
    <source>
        <dbReference type="PROSITE" id="PS51352"/>
    </source>
</evidence>
<gene>
    <name evidence="7" type="primary">bsaA_2</name>
    <name evidence="7" type="ORF">NCTC13159_03562</name>
</gene>
<sequence length="235" mass="25619">MTLSVNDYSRGGRAGATPEKTRCYPTSVAPGSRCGERLGDVAGIAIAMPGAPCRTACGRLRHADIHREPEMSADSQQIYDFSVDTLAGETVGLSRYRGKVLLIVNTASECGFTPQYAGLQTLYEQLGPRGLEVLAFPCNQFGKQEPGDAEAIRSFCDLRFHVTFPMFAKIDVKGPDAAPLYQFLTRERRGVLGTKAIKWNFTKFLVDASGRVVARYAPTVKPDAIRADIEKLLPA</sequence>
<organism evidence="7 8">
    <name type="scientific">Pandoraea pulmonicola</name>
    <dbReference type="NCBI Taxonomy" id="93221"/>
    <lineage>
        <taxon>Bacteria</taxon>
        <taxon>Pseudomonadati</taxon>
        <taxon>Pseudomonadota</taxon>
        <taxon>Betaproteobacteria</taxon>
        <taxon>Burkholderiales</taxon>
        <taxon>Burkholderiaceae</taxon>
        <taxon>Pandoraea</taxon>
    </lineage>
</organism>
<accession>A0AAJ4ZEX5</accession>
<evidence type="ECO:0000256" key="3">
    <source>
        <dbReference type="ARBA" id="ARBA00023002"/>
    </source>
</evidence>
<evidence type="ECO:0000256" key="1">
    <source>
        <dbReference type="ARBA" id="ARBA00006926"/>
    </source>
</evidence>
<dbReference type="Pfam" id="PF00255">
    <property type="entry name" value="GSHPx"/>
    <property type="match status" value="1"/>
</dbReference>
<dbReference type="InterPro" id="IPR036249">
    <property type="entry name" value="Thioredoxin-like_sf"/>
</dbReference>
<dbReference type="GO" id="GO:0034599">
    <property type="term" value="P:cellular response to oxidative stress"/>
    <property type="evidence" value="ECO:0007669"/>
    <property type="project" value="TreeGrafter"/>
</dbReference>
<protein>
    <recommendedName>
        <fullName evidence="4">Glutathione peroxidase</fullName>
    </recommendedName>
</protein>
<evidence type="ECO:0000313" key="8">
    <source>
        <dbReference type="Proteomes" id="UP000254589"/>
    </source>
</evidence>
<dbReference type="InterPro" id="IPR029760">
    <property type="entry name" value="GPX_CS"/>
</dbReference>
<dbReference type="GO" id="GO:0004601">
    <property type="term" value="F:peroxidase activity"/>
    <property type="evidence" value="ECO:0007669"/>
    <property type="project" value="UniProtKB-KW"/>
</dbReference>
<dbReference type="Proteomes" id="UP000254589">
    <property type="component" value="Unassembled WGS sequence"/>
</dbReference>